<organism evidence="2 3">
    <name type="scientific">Lentilactobacillus parafarraginis DSM 18390 = JCM 14109</name>
    <dbReference type="NCBI Taxonomy" id="1423786"/>
    <lineage>
        <taxon>Bacteria</taxon>
        <taxon>Bacillati</taxon>
        <taxon>Bacillota</taxon>
        <taxon>Bacilli</taxon>
        <taxon>Lactobacillales</taxon>
        <taxon>Lactobacillaceae</taxon>
        <taxon>Lentilactobacillus</taxon>
    </lineage>
</organism>
<comment type="caution">
    <text evidence="2">The sequence shown here is derived from an EMBL/GenBank/DDBJ whole genome shotgun (WGS) entry which is preliminary data.</text>
</comment>
<dbReference type="PATRIC" id="fig|1423786.4.peg.373"/>
<evidence type="ECO:0000313" key="3">
    <source>
        <dbReference type="Proteomes" id="UP000051010"/>
    </source>
</evidence>
<dbReference type="AntiFam" id="ANF00057">
    <property type="entry name" value="Translation of E. coli type CRISPR repeat"/>
</dbReference>
<dbReference type="AntiFam" id="ANF00006">
    <property type="entry name" value="Translation of CRISPR region"/>
</dbReference>
<reference evidence="2 3" key="1">
    <citation type="journal article" date="2015" name="Genome Announc.">
        <title>Expanding the biotechnology potential of lactobacilli through comparative genomics of 213 strains and associated genera.</title>
        <authorList>
            <person name="Sun Z."/>
            <person name="Harris H.M."/>
            <person name="McCann A."/>
            <person name="Guo C."/>
            <person name="Argimon S."/>
            <person name="Zhang W."/>
            <person name="Yang X."/>
            <person name="Jeffery I.B."/>
            <person name="Cooney J.C."/>
            <person name="Kagawa T.F."/>
            <person name="Liu W."/>
            <person name="Song Y."/>
            <person name="Salvetti E."/>
            <person name="Wrobel A."/>
            <person name="Rasinkangas P."/>
            <person name="Parkhill J."/>
            <person name="Rea M.C."/>
            <person name="O'Sullivan O."/>
            <person name="Ritari J."/>
            <person name="Douillard F.P."/>
            <person name="Paul Ross R."/>
            <person name="Yang R."/>
            <person name="Briner A.E."/>
            <person name="Felis G.E."/>
            <person name="de Vos W.M."/>
            <person name="Barrangou R."/>
            <person name="Klaenhammer T.R."/>
            <person name="Caufield P.W."/>
            <person name="Cui Y."/>
            <person name="Zhang H."/>
            <person name="O'Toole P.W."/>
        </authorList>
    </citation>
    <scope>NUCLEOTIDE SEQUENCE [LARGE SCALE GENOMIC DNA]</scope>
    <source>
        <strain evidence="2 3">DSM 18390</strain>
    </source>
</reference>
<name>A0A0R1YY11_9LACO</name>
<accession>A0A0R1YY11</accession>
<proteinExistence type="predicted"/>
<protein>
    <submittedName>
        <fullName evidence="2">Uncharacterized protein</fullName>
    </submittedName>
</protein>
<dbReference type="Proteomes" id="UP000051010">
    <property type="component" value="Unassembled WGS sequence"/>
</dbReference>
<evidence type="ECO:0000313" key="2">
    <source>
        <dbReference type="EMBL" id="KRM44555.1"/>
    </source>
</evidence>
<sequence>MRGEYPIFRKRKVSPQGSPPHAWGIPTADLKAGKKLRITPTCVGNTCFTD</sequence>
<evidence type="ECO:0000256" key="1">
    <source>
        <dbReference type="SAM" id="MobiDB-lite"/>
    </source>
</evidence>
<feature type="region of interest" description="Disordered" evidence="1">
    <location>
        <begin position="1"/>
        <end position="26"/>
    </location>
</feature>
<dbReference type="EMBL" id="AZFZ01000012">
    <property type="protein sequence ID" value="KRM44555.1"/>
    <property type="molecule type" value="Genomic_DNA"/>
</dbReference>
<dbReference type="AlphaFoldDB" id="A0A0R1YY11"/>
<gene>
    <name evidence="2" type="ORF">FD47_GL000359</name>
</gene>